<dbReference type="Gene3D" id="2.60.40.790">
    <property type="match status" value="1"/>
</dbReference>
<evidence type="ECO:0000256" key="1">
    <source>
        <dbReference type="PROSITE-ProRule" id="PRU00285"/>
    </source>
</evidence>
<sequence length="158" mass="17126">MALAVRSTWDPFTALVRQFDRDVFDGLTRSAPSAQGFVPAADVRKDGADVVLTLELPGVDVAKDVEVEVAERRLTISGRRHDEQSAEQGGLIRKEIRHGEFRREFSLPAGVTAGQVEADYDRGLLKVRIREVVKVPAAPAKIAIRGAEAVEVPAVEAG</sequence>
<organism evidence="4 5">
    <name type="scientific">Crossiella cryophila</name>
    <dbReference type="NCBI Taxonomy" id="43355"/>
    <lineage>
        <taxon>Bacteria</taxon>
        <taxon>Bacillati</taxon>
        <taxon>Actinomycetota</taxon>
        <taxon>Actinomycetes</taxon>
        <taxon>Pseudonocardiales</taxon>
        <taxon>Pseudonocardiaceae</taxon>
        <taxon>Crossiella</taxon>
    </lineage>
</organism>
<dbReference type="InterPro" id="IPR031107">
    <property type="entry name" value="Small_HSP"/>
</dbReference>
<dbReference type="SUPFAM" id="SSF49764">
    <property type="entry name" value="HSP20-like chaperones"/>
    <property type="match status" value="1"/>
</dbReference>
<accession>A0A7W7C5U6</accession>
<reference evidence="4 5" key="1">
    <citation type="submission" date="2020-08" db="EMBL/GenBank/DDBJ databases">
        <title>Sequencing the genomes of 1000 actinobacteria strains.</title>
        <authorList>
            <person name="Klenk H.-P."/>
        </authorList>
    </citation>
    <scope>NUCLEOTIDE SEQUENCE [LARGE SCALE GENOMIC DNA]</scope>
    <source>
        <strain evidence="4 5">DSM 44230</strain>
    </source>
</reference>
<evidence type="ECO:0000313" key="5">
    <source>
        <dbReference type="Proteomes" id="UP000533598"/>
    </source>
</evidence>
<name>A0A7W7C5U6_9PSEU</name>
<dbReference type="AlphaFoldDB" id="A0A7W7C5U6"/>
<dbReference type="RefSeq" id="WP_185001119.1">
    <property type="nucleotide sequence ID" value="NZ_BAAAUI010000026.1"/>
</dbReference>
<dbReference type="CDD" id="cd06464">
    <property type="entry name" value="ACD_sHsps-like"/>
    <property type="match status" value="1"/>
</dbReference>
<protein>
    <submittedName>
        <fullName evidence="4">HSP20 family protein</fullName>
    </submittedName>
</protein>
<dbReference type="Pfam" id="PF00011">
    <property type="entry name" value="HSP20"/>
    <property type="match status" value="1"/>
</dbReference>
<evidence type="ECO:0000259" key="3">
    <source>
        <dbReference type="PROSITE" id="PS01031"/>
    </source>
</evidence>
<proteinExistence type="inferred from homology"/>
<dbReference type="EMBL" id="JACHMH010000001">
    <property type="protein sequence ID" value="MBB4675087.1"/>
    <property type="molecule type" value="Genomic_DNA"/>
</dbReference>
<evidence type="ECO:0000313" key="4">
    <source>
        <dbReference type="EMBL" id="MBB4675087.1"/>
    </source>
</evidence>
<comment type="similarity">
    <text evidence="1 2">Belongs to the small heat shock protein (HSP20) family.</text>
</comment>
<keyword evidence="5" id="KW-1185">Reference proteome</keyword>
<feature type="domain" description="SHSP" evidence="3">
    <location>
        <begin position="32"/>
        <end position="147"/>
    </location>
</feature>
<evidence type="ECO:0000256" key="2">
    <source>
        <dbReference type="RuleBase" id="RU003616"/>
    </source>
</evidence>
<comment type="caution">
    <text evidence="4">The sequence shown here is derived from an EMBL/GenBank/DDBJ whole genome shotgun (WGS) entry which is preliminary data.</text>
</comment>
<dbReference type="InterPro" id="IPR002068">
    <property type="entry name" value="A-crystallin/Hsp20_dom"/>
</dbReference>
<gene>
    <name evidence="4" type="ORF">HNR67_001205</name>
</gene>
<dbReference type="PANTHER" id="PTHR11527">
    <property type="entry name" value="HEAT-SHOCK PROTEIN 20 FAMILY MEMBER"/>
    <property type="match status" value="1"/>
</dbReference>
<dbReference type="InterPro" id="IPR008978">
    <property type="entry name" value="HSP20-like_chaperone"/>
</dbReference>
<dbReference type="PROSITE" id="PS01031">
    <property type="entry name" value="SHSP"/>
    <property type="match status" value="1"/>
</dbReference>
<dbReference type="Proteomes" id="UP000533598">
    <property type="component" value="Unassembled WGS sequence"/>
</dbReference>